<comment type="subcellular location">
    <subcellularLocation>
        <location evidence="3">Cell surface</location>
    </subcellularLocation>
    <subcellularLocation>
        <location evidence="2">Endoplasmic reticulum</location>
    </subcellularLocation>
    <subcellularLocation>
        <location evidence="4">Golgi apparatus</location>
        <location evidence="4">Golgi stack</location>
    </subcellularLocation>
</comment>
<keyword evidence="17" id="KW-1185">Reference proteome</keyword>
<keyword evidence="9" id="KW-0256">Endoplasmic reticulum</keyword>
<dbReference type="Proteomes" id="UP001217089">
    <property type="component" value="Unassembled WGS sequence"/>
</dbReference>
<name>A0ABQ9FJ75_TEGGR</name>
<evidence type="ECO:0000256" key="4">
    <source>
        <dbReference type="ARBA" id="ARBA00004348"/>
    </source>
</evidence>
<evidence type="ECO:0000256" key="8">
    <source>
        <dbReference type="ARBA" id="ARBA00022801"/>
    </source>
</evidence>
<evidence type="ECO:0000256" key="6">
    <source>
        <dbReference type="ARBA" id="ARBA00022723"/>
    </source>
</evidence>
<feature type="chain" id="PRO_5045673212" evidence="13">
    <location>
        <begin position="22"/>
        <end position="682"/>
    </location>
</feature>
<evidence type="ECO:0000256" key="3">
    <source>
        <dbReference type="ARBA" id="ARBA00004241"/>
    </source>
</evidence>
<organism evidence="16 17">
    <name type="scientific">Tegillarca granosa</name>
    <name type="common">Malaysian cockle</name>
    <name type="synonym">Anadara granosa</name>
    <dbReference type="NCBI Taxonomy" id="220873"/>
    <lineage>
        <taxon>Eukaryota</taxon>
        <taxon>Metazoa</taxon>
        <taxon>Spiralia</taxon>
        <taxon>Lophotrochozoa</taxon>
        <taxon>Mollusca</taxon>
        <taxon>Bivalvia</taxon>
        <taxon>Autobranchia</taxon>
        <taxon>Pteriomorphia</taxon>
        <taxon>Arcoida</taxon>
        <taxon>Arcoidea</taxon>
        <taxon>Arcidae</taxon>
        <taxon>Tegillarca</taxon>
    </lineage>
</organism>
<comment type="cofactor">
    <cofactor evidence="1">
        <name>Ca(2+)</name>
        <dbReference type="ChEBI" id="CHEBI:29108"/>
    </cofactor>
</comment>
<dbReference type="PANTHER" id="PTHR43108:SF16">
    <property type="entry name" value="EXTRACELLULAR SULFATASE SULF-1 HOMOLOG"/>
    <property type="match status" value="1"/>
</dbReference>
<evidence type="ECO:0000256" key="9">
    <source>
        <dbReference type="ARBA" id="ARBA00022824"/>
    </source>
</evidence>
<dbReference type="InterPro" id="IPR017850">
    <property type="entry name" value="Alkaline_phosphatase_core_sf"/>
</dbReference>
<accession>A0ABQ9FJ75</accession>
<keyword evidence="6" id="KW-0479">Metal-binding</keyword>
<dbReference type="Pfam" id="PF00884">
    <property type="entry name" value="Sulfatase"/>
    <property type="match status" value="1"/>
</dbReference>
<evidence type="ECO:0000259" key="15">
    <source>
        <dbReference type="Pfam" id="PF12548"/>
    </source>
</evidence>
<reference evidence="16 17" key="1">
    <citation type="submission" date="2022-12" db="EMBL/GenBank/DDBJ databases">
        <title>Chromosome-level genome of Tegillarca granosa.</title>
        <authorList>
            <person name="Kim J."/>
        </authorList>
    </citation>
    <scope>NUCLEOTIDE SEQUENCE [LARGE SCALE GENOMIC DNA]</scope>
    <source>
        <strain evidence="16">Teg-2019</strain>
        <tissue evidence="16">Adductor muscle</tissue>
    </source>
</reference>
<dbReference type="InterPro" id="IPR000917">
    <property type="entry name" value="Sulfatase_N"/>
</dbReference>
<evidence type="ECO:0000313" key="16">
    <source>
        <dbReference type="EMBL" id="KAJ8316607.1"/>
    </source>
</evidence>
<dbReference type="Pfam" id="PF12548">
    <property type="entry name" value="DUF3740"/>
    <property type="match status" value="1"/>
</dbReference>
<comment type="caution">
    <text evidence="16">The sequence shown here is derived from an EMBL/GenBank/DDBJ whole genome shotgun (WGS) entry which is preliminary data.</text>
</comment>
<evidence type="ECO:0000313" key="17">
    <source>
        <dbReference type="Proteomes" id="UP001217089"/>
    </source>
</evidence>
<dbReference type="CDD" id="cd16147">
    <property type="entry name" value="G6S"/>
    <property type="match status" value="1"/>
</dbReference>
<dbReference type="EMBL" id="JARBDR010000302">
    <property type="protein sequence ID" value="KAJ8316607.1"/>
    <property type="molecule type" value="Genomic_DNA"/>
</dbReference>
<evidence type="ECO:0000256" key="5">
    <source>
        <dbReference type="ARBA" id="ARBA00008779"/>
    </source>
</evidence>
<feature type="domain" description="Sulfatase N-terminal" evidence="14">
    <location>
        <begin position="52"/>
        <end position="383"/>
    </location>
</feature>
<dbReference type="PANTHER" id="PTHR43108">
    <property type="entry name" value="N-ACETYLGLUCOSAMINE-6-SULFATASE FAMILY MEMBER"/>
    <property type="match status" value="1"/>
</dbReference>
<evidence type="ECO:0000256" key="1">
    <source>
        <dbReference type="ARBA" id="ARBA00001913"/>
    </source>
</evidence>
<dbReference type="PROSITE" id="PS00523">
    <property type="entry name" value="SULFATASE_1"/>
    <property type="match status" value="1"/>
</dbReference>
<evidence type="ECO:0000256" key="7">
    <source>
        <dbReference type="ARBA" id="ARBA00022729"/>
    </source>
</evidence>
<evidence type="ECO:0000256" key="13">
    <source>
        <dbReference type="SAM" id="SignalP"/>
    </source>
</evidence>
<feature type="domain" description="Extracellular sulfatase C-terminal" evidence="15">
    <location>
        <begin position="538"/>
        <end position="639"/>
    </location>
</feature>
<evidence type="ECO:0000259" key="14">
    <source>
        <dbReference type="Pfam" id="PF00884"/>
    </source>
</evidence>
<evidence type="ECO:0000256" key="2">
    <source>
        <dbReference type="ARBA" id="ARBA00004240"/>
    </source>
</evidence>
<proteinExistence type="inferred from homology"/>
<evidence type="ECO:0000256" key="12">
    <source>
        <dbReference type="ARBA" id="ARBA00023180"/>
    </source>
</evidence>
<dbReference type="InterPro" id="IPR024609">
    <property type="entry name" value="Extracellular_sulfatase_C"/>
</dbReference>
<evidence type="ECO:0000256" key="10">
    <source>
        <dbReference type="ARBA" id="ARBA00022837"/>
    </source>
</evidence>
<comment type="similarity">
    <text evidence="5">Belongs to the sulfatase family.</text>
</comment>
<keyword evidence="11" id="KW-0333">Golgi apparatus</keyword>
<dbReference type="SUPFAM" id="SSF53649">
    <property type="entry name" value="Alkaline phosphatase-like"/>
    <property type="match status" value="1"/>
</dbReference>
<protein>
    <submittedName>
        <fullName evidence="16">Uncharacterized protein</fullName>
    </submittedName>
</protein>
<gene>
    <name evidence="16" type="ORF">KUTeg_005841</name>
</gene>
<keyword evidence="10" id="KW-0106">Calcium</keyword>
<dbReference type="Gene3D" id="3.40.720.10">
    <property type="entry name" value="Alkaline Phosphatase, subunit A"/>
    <property type="match status" value="1"/>
</dbReference>
<evidence type="ECO:0000256" key="11">
    <source>
        <dbReference type="ARBA" id="ARBA00023034"/>
    </source>
</evidence>
<keyword evidence="8" id="KW-0378">Hydrolase</keyword>
<sequence>MNYYFLVNFVTLLLTWFFAWSVQVARPRLHTDTDYLSVSYGTKSRRSRSEKPNIIVILTDDQDELLGSMHVMPKTLRIMRDQGVHFNNSFVSTPMCCPSRSSFLTGMYTHNHHVYTNNDNCSSLYWQRTHETRSFSTYLSNVGYRTGYFGKYLNEYNGTYIPPGWREWVGLIRNSRFYNYSINFNGQKIKKGDNYYADYFTDLIANDSVTFLKQSKQYFPRRPVLMVLSAPAPHGPEDSAPQYQHLFYNNTFHRTPTWNMAPNLDKQYLLKITDKMEPIEQKFTDVLAQKRLQTLQSVDDLVEKVYNELRDLGELDNTYILYTSDHGYHLGQFGLAKGKALPYDFDVRVPLYIRGPGIRGRSKISNIALNIDIAPTILDMAGVETPEQMDGRSLLKLIKAYRDSSNVDELNFVQTRKPWRETVLLERGECAKPENKAPCKEGQVCSKSAKSVPSLCKVGQKYHCVYEQGRTLPRLQKCRSKNMYDIPLQKDNPSKKRCLCRPQNDGINPMEKKVQRKFLRTYANKEFRPKFIRSKRSSYVDMFKNQNQATSDYYNNASEYKNQNQATSDYYNNARITPFDRRCRELPNNTISCDQQLYQDATAWKDHKDKLDEMITEYRKMLEDLRMYRKHLKKVKPKESFLQDYDADINQLFSTDNVNRIESVGTTEPCDCEDDYDIDFKK</sequence>
<dbReference type="InterPro" id="IPR024607">
    <property type="entry name" value="Sulfatase_CS"/>
</dbReference>
<keyword evidence="7 13" id="KW-0732">Signal</keyword>
<feature type="signal peptide" evidence="13">
    <location>
        <begin position="1"/>
        <end position="21"/>
    </location>
</feature>
<keyword evidence="12" id="KW-0325">Glycoprotein</keyword>